<feature type="domain" description="HTH marR-type" evidence="1">
    <location>
        <begin position="60"/>
        <end position="100"/>
    </location>
</feature>
<dbReference type="SUPFAM" id="SSF46785">
    <property type="entry name" value="Winged helix' DNA-binding domain"/>
    <property type="match status" value="1"/>
</dbReference>
<dbReference type="Gene3D" id="1.10.10.10">
    <property type="entry name" value="Winged helix-like DNA-binding domain superfamily/Winged helix DNA-binding domain"/>
    <property type="match status" value="1"/>
</dbReference>
<dbReference type="InterPro" id="IPR000835">
    <property type="entry name" value="HTH_MarR-typ"/>
</dbReference>
<dbReference type="RefSeq" id="WP_228227265.1">
    <property type="nucleotide sequence ID" value="NZ_JAJGNP010000008.1"/>
</dbReference>
<protein>
    <submittedName>
        <fullName evidence="2">MarR family transcriptional regulator</fullName>
    </submittedName>
</protein>
<comment type="caution">
    <text evidence="2">The sequence shown here is derived from an EMBL/GenBank/DDBJ whole genome shotgun (WGS) entry which is preliminary data.</text>
</comment>
<evidence type="ECO:0000313" key="2">
    <source>
        <dbReference type="EMBL" id="MCC4233357.1"/>
    </source>
</evidence>
<keyword evidence="3" id="KW-1185">Reference proteome</keyword>
<evidence type="ECO:0000259" key="1">
    <source>
        <dbReference type="Pfam" id="PF12802"/>
    </source>
</evidence>
<organism evidence="2 3">
    <name type="scientific">Sphingobium soli</name>
    <dbReference type="NCBI Taxonomy" id="1591116"/>
    <lineage>
        <taxon>Bacteria</taxon>
        <taxon>Pseudomonadati</taxon>
        <taxon>Pseudomonadota</taxon>
        <taxon>Alphaproteobacteria</taxon>
        <taxon>Sphingomonadales</taxon>
        <taxon>Sphingomonadaceae</taxon>
        <taxon>Sphingobium</taxon>
    </lineage>
</organism>
<dbReference type="InterPro" id="IPR036390">
    <property type="entry name" value="WH_DNA-bd_sf"/>
</dbReference>
<reference evidence="2 3" key="1">
    <citation type="submission" date="2021-10" db="EMBL/GenBank/DDBJ databases">
        <title>The diversity and Nitrogen Metabolism of Culturable Nitrate-Utilizing Bacteria Within the Oxygen Minimum Zone of the Changjiang (Yangtze River)Estuary.</title>
        <authorList>
            <person name="Zhang D."/>
            <person name="Zheng J."/>
            <person name="Liu S."/>
            <person name="He W."/>
        </authorList>
    </citation>
    <scope>NUCLEOTIDE SEQUENCE [LARGE SCALE GENOMIC DNA]</scope>
    <source>
        <strain evidence="2 3">FXH275-2</strain>
    </source>
</reference>
<accession>A0ABS8H6S8</accession>
<name>A0ABS8H6S8_9SPHN</name>
<gene>
    <name evidence="2" type="ORF">LL253_11725</name>
</gene>
<evidence type="ECO:0000313" key="3">
    <source>
        <dbReference type="Proteomes" id="UP001198830"/>
    </source>
</evidence>
<dbReference type="Proteomes" id="UP001198830">
    <property type="component" value="Unassembled WGS sequence"/>
</dbReference>
<dbReference type="EMBL" id="JAJGNP010000008">
    <property type="protein sequence ID" value="MCC4233357.1"/>
    <property type="molecule type" value="Genomic_DNA"/>
</dbReference>
<proteinExistence type="predicted"/>
<dbReference type="InterPro" id="IPR036388">
    <property type="entry name" value="WH-like_DNA-bd_sf"/>
</dbReference>
<dbReference type="Pfam" id="PF12802">
    <property type="entry name" value="MarR_2"/>
    <property type="match status" value="1"/>
</dbReference>
<sequence length="129" mass="14438">MILASSREARDRPRDRERLARIMLRSRERRKHSFPSVIFGEPGWDMILQLYVACCAGEVIDVSGLCGCAGVSKTTALRHLDRLVAQQLVERRGDSADGRRIFVQPSKALLEQTEQWLDGAILSLDIGSS</sequence>